<sequence length="211" mass="24675">MVQAKFDLRGCEFTEAISLRDPKPTPVLRLLWDKSEDVLFCDNSLVEIPPDIVTRRMILSYANRFFDPIGFTCPVSLKLKVLLQESWQSKVSWDSEVLTDMKKTFLKWIEDIKMLHLVKIPRKFLIRNVSFFSFHVFCDLIQEESFTEESVKGLKTLNVLRDEESILRIKTKLIEKKDVQNFRYSILLPGKHRLVGHLVREAHLENSHAGV</sequence>
<comment type="caution">
    <text evidence="1">The sequence shown here is derived from an EMBL/GenBank/DDBJ whole genome shotgun (WGS) entry which is preliminary data.</text>
</comment>
<gene>
    <name evidence="1" type="primary">RF55_14130</name>
    <name evidence="1" type="ORF">TNCT_432681</name>
</gene>
<proteinExistence type="predicted"/>
<organism evidence="1 2">
    <name type="scientific">Trichonephila clavata</name>
    <name type="common">Joro spider</name>
    <name type="synonym">Nephila clavata</name>
    <dbReference type="NCBI Taxonomy" id="2740835"/>
    <lineage>
        <taxon>Eukaryota</taxon>
        <taxon>Metazoa</taxon>
        <taxon>Ecdysozoa</taxon>
        <taxon>Arthropoda</taxon>
        <taxon>Chelicerata</taxon>
        <taxon>Arachnida</taxon>
        <taxon>Araneae</taxon>
        <taxon>Araneomorphae</taxon>
        <taxon>Entelegynae</taxon>
        <taxon>Araneoidea</taxon>
        <taxon>Nephilidae</taxon>
        <taxon>Trichonephila</taxon>
    </lineage>
</organism>
<accession>A0A8X6KAN6</accession>
<dbReference type="EMBL" id="BMAO01020525">
    <property type="protein sequence ID" value="GFQ68001.1"/>
    <property type="molecule type" value="Genomic_DNA"/>
</dbReference>
<evidence type="ECO:0000313" key="1">
    <source>
        <dbReference type="EMBL" id="GFQ68001.1"/>
    </source>
</evidence>
<dbReference type="OrthoDB" id="6432435at2759"/>
<dbReference type="InterPro" id="IPR008042">
    <property type="entry name" value="Retrotrans_Pao"/>
</dbReference>
<dbReference type="Proteomes" id="UP000887116">
    <property type="component" value="Unassembled WGS sequence"/>
</dbReference>
<evidence type="ECO:0000313" key="2">
    <source>
        <dbReference type="Proteomes" id="UP000887116"/>
    </source>
</evidence>
<reference evidence="1" key="1">
    <citation type="submission" date="2020-07" db="EMBL/GenBank/DDBJ databases">
        <title>Multicomponent nature underlies the extraordinary mechanical properties of spider dragline silk.</title>
        <authorList>
            <person name="Kono N."/>
            <person name="Nakamura H."/>
            <person name="Mori M."/>
            <person name="Yoshida Y."/>
            <person name="Ohtoshi R."/>
            <person name="Malay A.D."/>
            <person name="Moran D.A.P."/>
            <person name="Tomita M."/>
            <person name="Numata K."/>
            <person name="Arakawa K."/>
        </authorList>
    </citation>
    <scope>NUCLEOTIDE SEQUENCE</scope>
</reference>
<dbReference type="PANTHER" id="PTHR47331">
    <property type="entry name" value="PHD-TYPE DOMAIN-CONTAINING PROTEIN"/>
    <property type="match status" value="1"/>
</dbReference>
<dbReference type="Pfam" id="PF05380">
    <property type="entry name" value="Peptidase_A17"/>
    <property type="match status" value="1"/>
</dbReference>
<protein>
    <submittedName>
        <fullName evidence="1">Integrase core domain protein</fullName>
    </submittedName>
</protein>
<name>A0A8X6KAN6_TRICU</name>
<keyword evidence="2" id="KW-1185">Reference proteome</keyword>
<dbReference type="AlphaFoldDB" id="A0A8X6KAN6"/>